<name>A0A9W9GGJ2_9EURO</name>
<evidence type="ECO:0000313" key="3">
    <source>
        <dbReference type="EMBL" id="KAJ5299787.1"/>
    </source>
</evidence>
<dbReference type="EMBL" id="JAPZBO010000010">
    <property type="protein sequence ID" value="KAJ5299787.1"/>
    <property type="molecule type" value="Genomic_DNA"/>
</dbReference>
<evidence type="ECO:0000256" key="1">
    <source>
        <dbReference type="ARBA" id="ARBA00022801"/>
    </source>
</evidence>
<keyword evidence="4" id="KW-1185">Reference proteome</keyword>
<comment type="caution">
    <text evidence="3">The sequence shown here is derived from an EMBL/GenBank/DDBJ whole genome shotgun (WGS) entry which is preliminary data.</text>
</comment>
<proteinExistence type="inferred from homology"/>
<dbReference type="InterPro" id="IPR012341">
    <property type="entry name" value="6hp_glycosidase-like_sf"/>
</dbReference>
<dbReference type="PANTHER" id="PTHR36845">
    <property type="entry name" value="HYDROLASE, PUTATIVE (AFU_ORTHOLOGUE AFUA_7G05090)-RELATED"/>
    <property type="match status" value="1"/>
</dbReference>
<keyword evidence="1 3" id="KW-0378">Hydrolase</keyword>
<reference evidence="3" key="2">
    <citation type="journal article" date="2023" name="IMA Fungus">
        <title>Comparative genomic study of the Penicillium genus elucidates a diverse pangenome and 15 lateral gene transfer events.</title>
        <authorList>
            <person name="Petersen C."/>
            <person name="Sorensen T."/>
            <person name="Nielsen M.R."/>
            <person name="Sondergaard T.E."/>
            <person name="Sorensen J.L."/>
            <person name="Fitzpatrick D.A."/>
            <person name="Frisvad J.C."/>
            <person name="Nielsen K.L."/>
        </authorList>
    </citation>
    <scope>NUCLEOTIDE SEQUENCE</scope>
    <source>
        <strain evidence="3">IBT 21472</strain>
    </source>
</reference>
<dbReference type="InterPro" id="IPR008928">
    <property type="entry name" value="6-hairpin_glycosidase_sf"/>
</dbReference>
<comment type="similarity">
    <text evidence="2">Belongs to the glycosyl hydrolase 88 family.</text>
</comment>
<sequence length="513" mass="57776">MDLGNNEAKPVPQLSVLQVNGARPADTKHMMATMEDSLPPVEATELLDLYSENVIAKIWRVAESYIDNHVCDISHVHDFPLIRQISDHEFSIQPSLETYPEYVPESGPLTGRYESKPVKFWTCGFFPASLYCILERCTKFPRHSPLPLIQSDRISTLGSSQYAQLQALCRSWSAPLHAHALRTNTHDLGFMLHPLRMDWELTGDTSSLRAYITGAESLATRFDERVGAIRSWDQAMSHIYDIRDKKNNFLIIVDNMDLIFYAAHITKNATLSAIATQHARTVLKTLIRPDASTWHVANLDQHAPQQGTVKNNMTHQGLADDSTWARGQAWAILGFAQTYKWTGDADFLGACMRLTEHFISRLQASPVKMCPWVPLWDFDDTSGELDSYGDRLRDASAGMVAANGMLLLHQVLQVQGDGGEFAEHDGRRYLDVALNIARDTIQYALDKEDQARLQVDAETGKVRVPPGSWDAILRHSTANNNPNAMTRYKDHGLVYADYYFLEFGNKLLRMGLV</sequence>
<reference evidence="3" key="1">
    <citation type="submission" date="2022-12" db="EMBL/GenBank/DDBJ databases">
        <authorList>
            <person name="Petersen C."/>
        </authorList>
    </citation>
    <scope>NUCLEOTIDE SEQUENCE</scope>
    <source>
        <strain evidence="3">IBT 21472</strain>
    </source>
</reference>
<gene>
    <name evidence="3" type="ORF">N7476_011344</name>
</gene>
<accession>A0A9W9GGJ2</accession>
<dbReference type="Gene3D" id="1.50.10.10">
    <property type="match status" value="1"/>
</dbReference>
<evidence type="ECO:0000256" key="2">
    <source>
        <dbReference type="ARBA" id="ARBA00038358"/>
    </source>
</evidence>
<organism evidence="3 4">
    <name type="scientific">Penicillium atrosanguineum</name>
    <dbReference type="NCBI Taxonomy" id="1132637"/>
    <lineage>
        <taxon>Eukaryota</taxon>
        <taxon>Fungi</taxon>
        <taxon>Dikarya</taxon>
        <taxon>Ascomycota</taxon>
        <taxon>Pezizomycotina</taxon>
        <taxon>Eurotiomycetes</taxon>
        <taxon>Eurotiomycetidae</taxon>
        <taxon>Eurotiales</taxon>
        <taxon>Aspergillaceae</taxon>
        <taxon>Penicillium</taxon>
    </lineage>
</organism>
<protein>
    <submittedName>
        <fullName evidence="3">Unsaturated glucuronyl hydrolase</fullName>
    </submittedName>
</protein>
<dbReference type="GO" id="GO:0052757">
    <property type="term" value="F:chondroitin hydrolase activity"/>
    <property type="evidence" value="ECO:0007669"/>
    <property type="project" value="TreeGrafter"/>
</dbReference>
<dbReference type="AlphaFoldDB" id="A0A9W9GGJ2"/>
<dbReference type="SUPFAM" id="SSF48208">
    <property type="entry name" value="Six-hairpin glycosidases"/>
    <property type="match status" value="1"/>
</dbReference>
<dbReference type="InterPro" id="IPR052369">
    <property type="entry name" value="UG_Glycosaminoglycan_Hydrolase"/>
</dbReference>
<dbReference type="Proteomes" id="UP001147746">
    <property type="component" value="Unassembled WGS sequence"/>
</dbReference>
<dbReference type="PANTHER" id="PTHR36845:SF1">
    <property type="entry name" value="HYDROLASE, PUTATIVE (AFU_ORTHOLOGUE AFUA_7G05090)-RELATED"/>
    <property type="match status" value="1"/>
</dbReference>
<dbReference type="GO" id="GO:0000272">
    <property type="term" value="P:polysaccharide catabolic process"/>
    <property type="evidence" value="ECO:0007669"/>
    <property type="project" value="TreeGrafter"/>
</dbReference>
<evidence type="ECO:0000313" key="4">
    <source>
        <dbReference type="Proteomes" id="UP001147746"/>
    </source>
</evidence>